<proteinExistence type="predicted"/>
<gene>
    <name evidence="1" type="ordered locus">Metev_0048</name>
</gene>
<keyword evidence="2" id="KW-1185">Reference proteome</keyword>
<protein>
    <submittedName>
        <fullName evidence="1">Uncharacterized protein</fullName>
    </submittedName>
</protein>
<dbReference type="KEGG" id="mev:Metev_0048"/>
<dbReference type="Proteomes" id="UP000000391">
    <property type="component" value="Chromosome"/>
</dbReference>
<sequence length="347" mass="39743">MKEDLKQILNDIFTSSQYNIIESNNYDLIASRNNYNIYINIGDQAEYQKIRKLSNEINGNNQDGNSIGIYVVTDNPDERLYQYADKMGIILWGRDQLALQIGKAVIADIEGEPCNLELVQPYSTAQSSQEYCNDSYYDYSVMNDTTSEQVEQNTEQETVKTDCLNIKTAPINTSKDSAVSIAKAHLGKIQNATLKFVPYWKYNYSVYTEQNYKSKTIDISAEDTGYLNALNGSHESLPVEKIIEYVEEPEYNYYIVSNSLTREEASSEILKNIIEKNTKNIRFDKTAGEAIISEHKRFKPKSSDIDYNLELVYLPVWEVKDKRNSIEINGHNSEVFSKPTGNDVEFM</sequence>
<name>D7E5V8_METEZ</name>
<accession>D7E5V8</accession>
<organism evidence="1 2">
    <name type="scientific">Methanohalobium evestigatum (strain ATCC BAA-1072 / DSM 3721 / NBRC 107634 / OCM 161 / Z-7303)</name>
    <dbReference type="NCBI Taxonomy" id="644295"/>
    <lineage>
        <taxon>Archaea</taxon>
        <taxon>Methanobacteriati</taxon>
        <taxon>Methanobacteriota</taxon>
        <taxon>Stenosarchaea group</taxon>
        <taxon>Methanomicrobia</taxon>
        <taxon>Methanosarcinales</taxon>
        <taxon>Methanosarcinaceae</taxon>
        <taxon>Methanohalobium</taxon>
    </lineage>
</organism>
<evidence type="ECO:0000313" key="1">
    <source>
        <dbReference type="EMBL" id="ADI72980.1"/>
    </source>
</evidence>
<reference evidence="1 2" key="1">
    <citation type="submission" date="2010-06" db="EMBL/GenBank/DDBJ databases">
        <title>Complete sequence chromosome of Methanohalobium evestigatum Z-7303.</title>
        <authorList>
            <consortium name="US DOE Joint Genome Institute"/>
            <person name="Lucas S."/>
            <person name="Copeland A."/>
            <person name="Lapidus A."/>
            <person name="Cheng J.-F."/>
            <person name="Bruce D."/>
            <person name="Goodwin L."/>
            <person name="Pitluck S."/>
            <person name="Saunders E."/>
            <person name="Detter J.C."/>
            <person name="Han C."/>
            <person name="Tapia R."/>
            <person name="Land M."/>
            <person name="Hauser L."/>
            <person name="Kyrpides N."/>
            <person name="Mikhailova N."/>
            <person name="Sieprawska-Lupa M."/>
            <person name="Whitman W.B."/>
            <person name="Anderson I."/>
            <person name="Woyke T."/>
        </authorList>
    </citation>
    <scope>NUCLEOTIDE SEQUENCE [LARGE SCALE GENOMIC DNA]</scope>
    <source>
        <strain evidence="2">ATCC BAA-1072 / DSM 3721 / NBRC 107634 / OCM 161 / Z-7303</strain>
    </source>
</reference>
<dbReference type="AlphaFoldDB" id="D7E5V8"/>
<evidence type="ECO:0000313" key="2">
    <source>
        <dbReference type="Proteomes" id="UP000000391"/>
    </source>
</evidence>
<dbReference type="EMBL" id="CP002069">
    <property type="protein sequence ID" value="ADI72980.1"/>
    <property type="molecule type" value="Genomic_DNA"/>
</dbReference>
<dbReference type="STRING" id="644295.Metev_0048"/>
<dbReference type="HOGENOM" id="CLU_784400_0_0_2"/>